<protein>
    <submittedName>
        <fullName evidence="2">SnoaL-like polyketide cyclase</fullName>
    </submittedName>
</protein>
<dbReference type="AlphaFoldDB" id="A0A0D6JTN5"/>
<gene>
    <name evidence="2" type="ORF">BN996_02420</name>
</gene>
<dbReference type="Gene3D" id="3.10.450.50">
    <property type="match status" value="1"/>
</dbReference>
<dbReference type="PANTHER" id="PTHR38436">
    <property type="entry name" value="POLYKETIDE CYCLASE SNOAL-LIKE DOMAIN"/>
    <property type="match status" value="1"/>
</dbReference>
<reference evidence="3" key="1">
    <citation type="submission" date="2015-03" db="EMBL/GenBank/DDBJ databases">
        <authorList>
            <person name="Urmite Genomes"/>
        </authorList>
    </citation>
    <scope>NUCLEOTIDE SEQUENCE [LARGE SCALE GENOMIC DNA]</scope>
    <source>
        <strain evidence="3">Arc-Hr</strain>
    </source>
</reference>
<evidence type="ECO:0000256" key="1">
    <source>
        <dbReference type="SAM" id="MobiDB-lite"/>
    </source>
</evidence>
<organism evidence="2 3">
    <name type="scientific">Haloferax massiliensis</name>
    <dbReference type="NCBI Taxonomy" id="1476858"/>
    <lineage>
        <taxon>Archaea</taxon>
        <taxon>Methanobacteriati</taxon>
        <taxon>Methanobacteriota</taxon>
        <taxon>Stenosarchaea group</taxon>
        <taxon>Halobacteria</taxon>
        <taxon>Halobacteriales</taxon>
        <taxon>Haloferacaceae</taxon>
        <taxon>Haloferax</taxon>
    </lineage>
</organism>
<accession>A0A0D6JTN5</accession>
<dbReference type="InterPro" id="IPR032710">
    <property type="entry name" value="NTF2-like_dom_sf"/>
</dbReference>
<dbReference type="SUPFAM" id="SSF54427">
    <property type="entry name" value="NTF2-like"/>
    <property type="match status" value="1"/>
</dbReference>
<dbReference type="Proteomes" id="UP000198902">
    <property type="component" value="Unassembled WGS sequence"/>
</dbReference>
<keyword evidence="3" id="KW-1185">Reference proteome</keyword>
<name>A0A0D6JTN5_9EURY</name>
<dbReference type="Pfam" id="PF07366">
    <property type="entry name" value="SnoaL"/>
    <property type="match status" value="1"/>
</dbReference>
<evidence type="ECO:0000313" key="3">
    <source>
        <dbReference type="Proteomes" id="UP000198902"/>
    </source>
</evidence>
<dbReference type="PANTHER" id="PTHR38436:SF1">
    <property type="entry name" value="ESTER CYCLASE"/>
    <property type="match status" value="1"/>
</dbReference>
<dbReference type="InterPro" id="IPR009959">
    <property type="entry name" value="Cyclase_SnoaL-like"/>
</dbReference>
<evidence type="ECO:0000313" key="2">
    <source>
        <dbReference type="EMBL" id="CQR50935.1"/>
    </source>
</evidence>
<dbReference type="GO" id="GO:0030638">
    <property type="term" value="P:polyketide metabolic process"/>
    <property type="evidence" value="ECO:0007669"/>
    <property type="project" value="InterPro"/>
</dbReference>
<feature type="region of interest" description="Disordered" evidence="1">
    <location>
        <begin position="1"/>
        <end position="20"/>
    </location>
</feature>
<sequence length="148" mass="15732">MASASTPTPTPTGNERLARRFPEEVASEGNIGLVDEICAADVRDHSPLGEVRGRDELKAQISGLKASFSDFSATVEDTVSAGDTVAMRVTLRGTHDGAFMGIEPTGKSIEVGNMVFTRIEDGVIAERWVQPDMLGMLTQLGAVELPEA</sequence>
<dbReference type="OrthoDB" id="8685at2157"/>
<proteinExistence type="predicted"/>
<dbReference type="RefSeq" id="WP_007274815.1">
    <property type="nucleotide sequence ID" value="NZ_CABLRR010000002.1"/>
</dbReference>
<dbReference type="EMBL" id="CSTE01000002">
    <property type="protein sequence ID" value="CQR50935.1"/>
    <property type="molecule type" value="Genomic_DNA"/>
</dbReference>